<accession>A0AAD5QH40</accession>
<sequence length="184" mass="19661">MTWTSDQGLASQIPGILRSGADVQAFVQRLIMQAVFDVLEQQGRSAGLFDAVIAGILSQLTVSVGYQPLHCEVVAVLPNANIAYDKAKMMGESCVVSGNTMSSLCRDMSRAKMCLLTGNDAFKTVIPVPEQHMRINGTISTTNIIMANWSTQMWQSVLNRVARALTSGPFGTNFAGVSATISGS</sequence>
<reference evidence="1" key="1">
    <citation type="submission" date="2021-06" db="EMBL/GenBank/DDBJ databases">
        <title>Parelaphostrongylus tenuis whole genome reference sequence.</title>
        <authorList>
            <person name="Garwood T.J."/>
            <person name="Larsen P.A."/>
            <person name="Fountain-Jones N.M."/>
            <person name="Garbe J.R."/>
            <person name="Macchietto M.G."/>
            <person name="Kania S.A."/>
            <person name="Gerhold R.W."/>
            <person name="Richards J.E."/>
            <person name="Wolf T.M."/>
        </authorList>
    </citation>
    <scope>NUCLEOTIDE SEQUENCE</scope>
    <source>
        <strain evidence="1">MNPRO001-30</strain>
        <tissue evidence="1">Meninges</tissue>
    </source>
</reference>
<evidence type="ECO:0000313" key="1">
    <source>
        <dbReference type="EMBL" id="KAJ1350817.1"/>
    </source>
</evidence>
<dbReference type="AlphaFoldDB" id="A0AAD5QH40"/>
<protein>
    <submittedName>
        <fullName evidence="1">Uncharacterized protein</fullName>
    </submittedName>
</protein>
<dbReference type="EMBL" id="JAHQIW010000946">
    <property type="protein sequence ID" value="KAJ1350817.1"/>
    <property type="molecule type" value="Genomic_DNA"/>
</dbReference>
<organism evidence="1 2">
    <name type="scientific">Parelaphostrongylus tenuis</name>
    <name type="common">Meningeal worm</name>
    <dbReference type="NCBI Taxonomy" id="148309"/>
    <lineage>
        <taxon>Eukaryota</taxon>
        <taxon>Metazoa</taxon>
        <taxon>Ecdysozoa</taxon>
        <taxon>Nematoda</taxon>
        <taxon>Chromadorea</taxon>
        <taxon>Rhabditida</taxon>
        <taxon>Rhabditina</taxon>
        <taxon>Rhabditomorpha</taxon>
        <taxon>Strongyloidea</taxon>
        <taxon>Metastrongylidae</taxon>
        <taxon>Parelaphostrongylus</taxon>
    </lineage>
</organism>
<gene>
    <name evidence="1" type="ORF">KIN20_006704</name>
</gene>
<proteinExistence type="predicted"/>
<dbReference type="Proteomes" id="UP001196413">
    <property type="component" value="Unassembled WGS sequence"/>
</dbReference>
<name>A0AAD5QH40_PARTN</name>
<evidence type="ECO:0000313" key="2">
    <source>
        <dbReference type="Proteomes" id="UP001196413"/>
    </source>
</evidence>
<comment type="caution">
    <text evidence="1">The sequence shown here is derived from an EMBL/GenBank/DDBJ whole genome shotgun (WGS) entry which is preliminary data.</text>
</comment>
<keyword evidence="2" id="KW-1185">Reference proteome</keyword>